<keyword evidence="2" id="KW-0732">Signal</keyword>
<sequence length="240" mass="25246">MPIPSPAFPHRLFHGILYGLLASTAAAHGAAQSPDIAFSAPFPGVTPAPDPVLVSRRLRARQGPPRSSDGRTNFIGWYPSSGSWVLATCPSEDYFAADLTYGVCCHRSNPYCDLATACGGPDNNSAIGPDGVADCGSMNTCDTVTVIQTRGSSDARRIIFCIAVSEQYVLPMTWYRAADERRQVPEATVTVTLSETVTATPSAEAGSHTSQSAGPPPRAPHITRAIAASALVSFLALMIP</sequence>
<proteinExistence type="predicted"/>
<feature type="compositionally biased region" description="Polar residues" evidence="1">
    <location>
        <begin position="199"/>
        <end position="213"/>
    </location>
</feature>
<dbReference type="AlphaFoldDB" id="A0A8H6MWU6"/>
<accession>A0A8H6MWU6</accession>
<evidence type="ECO:0000313" key="3">
    <source>
        <dbReference type="EMBL" id="KAF6811141.1"/>
    </source>
</evidence>
<evidence type="ECO:0000256" key="2">
    <source>
        <dbReference type="SAM" id="SignalP"/>
    </source>
</evidence>
<feature type="signal peptide" evidence="2">
    <location>
        <begin position="1"/>
        <end position="27"/>
    </location>
</feature>
<protein>
    <submittedName>
        <fullName evidence="3">Uncharacterized protein</fullName>
    </submittedName>
</protein>
<evidence type="ECO:0000256" key="1">
    <source>
        <dbReference type="SAM" id="MobiDB-lite"/>
    </source>
</evidence>
<evidence type="ECO:0000313" key="4">
    <source>
        <dbReference type="Proteomes" id="UP000639643"/>
    </source>
</evidence>
<comment type="caution">
    <text evidence="3">The sequence shown here is derived from an EMBL/GenBank/DDBJ whole genome shotgun (WGS) entry which is preliminary data.</text>
</comment>
<reference evidence="3" key="1">
    <citation type="journal article" date="2020" name="Phytopathology">
        <title>Genome Sequence Resources of Colletotrichum truncatum, C. plurivorum, C. musicola, and C. sojae: Four Species Pathogenic to Soybean (Glycine max).</title>
        <authorList>
            <person name="Rogerio F."/>
            <person name="Boufleur T.R."/>
            <person name="Ciampi-Guillardi M."/>
            <person name="Sukno S.A."/>
            <person name="Thon M.R."/>
            <person name="Massola Junior N.S."/>
            <person name="Baroncelli R."/>
        </authorList>
    </citation>
    <scope>NUCLEOTIDE SEQUENCE</scope>
    <source>
        <strain evidence="3">LFN0074</strain>
    </source>
</reference>
<name>A0A8H6MWU6_9PEZI</name>
<keyword evidence="4" id="KW-1185">Reference proteome</keyword>
<feature type="chain" id="PRO_5034432396" evidence="2">
    <location>
        <begin position="28"/>
        <end position="240"/>
    </location>
</feature>
<dbReference type="OrthoDB" id="4846489at2759"/>
<dbReference type="Proteomes" id="UP000639643">
    <property type="component" value="Unassembled WGS sequence"/>
</dbReference>
<dbReference type="EMBL" id="WIGM01000828">
    <property type="protein sequence ID" value="KAF6811141.1"/>
    <property type="molecule type" value="Genomic_DNA"/>
</dbReference>
<gene>
    <name evidence="3" type="ORF">CMUS01_13331</name>
</gene>
<organism evidence="3 4">
    <name type="scientific">Colletotrichum musicola</name>
    <dbReference type="NCBI Taxonomy" id="2175873"/>
    <lineage>
        <taxon>Eukaryota</taxon>
        <taxon>Fungi</taxon>
        <taxon>Dikarya</taxon>
        <taxon>Ascomycota</taxon>
        <taxon>Pezizomycotina</taxon>
        <taxon>Sordariomycetes</taxon>
        <taxon>Hypocreomycetidae</taxon>
        <taxon>Glomerellales</taxon>
        <taxon>Glomerellaceae</taxon>
        <taxon>Colletotrichum</taxon>
        <taxon>Colletotrichum orchidearum species complex</taxon>
    </lineage>
</organism>
<feature type="region of interest" description="Disordered" evidence="1">
    <location>
        <begin position="199"/>
        <end position="219"/>
    </location>
</feature>